<keyword evidence="2" id="KW-1185">Reference proteome</keyword>
<proteinExistence type="predicted"/>
<organism evidence="1 2">
    <name type="scientific">Candidatus Pantoea floridensis</name>
    <dbReference type="NCBI Taxonomy" id="1938870"/>
    <lineage>
        <taxon>Bacteria</taxon>
        <taxon>Pseudomonadati</taxon>
        <taxon>Pseudomonadota</taxon>
        <taxon>Gammaproteobacteria</taxon>
        <taxon>Enterobacterales</taxon>
        <taxon>Erwiniaceae</taxon>
        <taxon>Pantoea</taxon>
    </lineage>
</organism>
<dbReference type="RefSeq" id="WP_097094040.1">
    <property type="nucleotide sequence ID" value="NZ_OCMY01000001.1"/>
</dbReference>
<gene>
    <name evidence="1" type="ORF">SAMN06273570_0026</name>
</gene>
<dbReference type="EMBL" id="OCMY01000001">
    <property type="protein sequence ID" value="SOD34955.1"/>
    <property type="molecule type" value="Genomic_DNA"/>
</dbReference>
<reference evidence="2" key="1">
    <citation type="submission" date="2017-09" db="EMBL/GenBank/DDBJ databases">
        <authorList>
            <person name="Varghese N."/>
            <person name="Submissions S."/>
        </authorList>
    </citation>
    <scope>NUCLEOTIDE SEQUENCE [LARGE SCALE GENOMIC DNA]</scope>
    <source>
        <strain evidence="2">JKS000234</strain>
    </source>
</reference>
<sequence length="78" mass="9380">MKRKFRTIEKSIKAEHLQRGQRLIAHEGFTHLIDGLEWDDKNQVISVIVEGQRWKYRYWNIVSIQIQEEEDASERNAL</sequence>
<protein>
    <submittedName>
        <fullName evidence="1">Uncharacterized protein</fullName>
    </submittedName>
</protein>
<dbReference type="AlphaFoldDB" id="A0A286BLD6"/>
<evidence type="ECO:0000313" key="2">
    <source>
        <dbReference type="Proteomes" id="UP000219271"/>
    </source>
</evidence>
<name>A0A286BLD6_9GAMM</name>
<accession>A0A286BLD6</accession>
<dbReference type="Proteomes" id="UP000219271">
    <property type="component" value="Unassembled WGS sequence"/>
</dbReference>
<evidence type="ECO:0000313" key="1">
    <source>
        <dbReference type="EMBL" id="SOD34955.1"/>
    </source>
</evidence>